<gene>
    <name evidence="1" type="ORF">EJ104_08370</name>
</gene>
<evidence type="ECO:0000313" key="2">
    <source>
        <dbReference type="Proteomes" id="UP000277766"/>
    </source>
</evidence>
<dbReference type="EMBL" id="RXPE01000016">
    <property type="protein sequence ID" value="RTR26348.1"/>
    <property type="molecule type" value="Genomic_DNA"/>
</dbReference>
<evidence type="ECO:0000313" key="1">
    <source>
        <dbReference type="EMBL" id="RTR26348.1"/>
    </source>
</evidence>
<dbReference type="RefSeq" id="WP_126352281.1">
    <property type="nucleotide sequence ID" value="NZ_CP086384.1"/>
</dbReference>
<proteinExistence type="predicted"/>
<dbReference type="OrthoDB" id="9824592at2"/>
<reference evidence="1 2" key="1">
    <citation type="submission" date="2018-12" db="EMBL/GenBank/DDBJ databases">
        <title>Deinococcus radiophilus ATCC 27603 genome sequencing and assembly.</title>
        <authorList>
            <person name="Maclea K.S."/>
            <person name="Maynard C.R."/>
        </authorList>
    </citation>
    <scope>NUCLEOTIDE SEQUENCE [LARGE SCALE GENOMIC DNA]</scope>
    <source>
        <strain evidence="1 2">ATCC 27603</strain>
    </source>
</reference>
<sequence>MNNPSLYEEAASVIEDLKSAVLGALGGQPVRMLDERLVIAHQVGARLKAAAGEVPVLTREAVSGGEFQLVQDSAGVQGQWRGHPGDAWQTVPARFLIPEAESFTVLALPSDVEGLAGLLGELSPQLGRLSGRMRRHLQASEEEEG</sequence>
<accession>A0A3S0I755</accession>
<keyword evidence="2" id="KW-1185">Reference proteome</keyword>
<dbReference type="Proteomes" id="UP000277766">
    <property type="component" value="Unassembled WGS sequence"/>
</dbReference>
<protein>
    <submittedName>
        <fullName evidence="1">Uncharacterized protein</fullName>
    </submittedName>
</protein>
<organism evidence="1 2">
    <name type="scientific">Deinococcus radiophilus</name>
    <dbReference type="NCBI Taxonomy" id="32062"/>
    <lineage>
        <taxon>Bacteria</taxon>
        <taxon>Thermotogati</taxon>
        <taxon>Deinococcota</taxon>
        <taxon>Deinococci</taxon>
        <taxon>Deinococcales</taxon>
        <taxon>Deinococcaceae</taxon>
        <taxon>Deinococcus</taxon>
    </lineage>
</organism>
<dbReference type="AlphaFoldDB" id="A0A3S0I755"/>
<name>A0A3S0I755_9DEIO</name>
<comment type="caution">
    <text evidence="1">The sequence shown here is derived from an EMBL/GenBank/DDBJ whole genome shotgun (WGS) entry which is preliminary data.</text>
</comment>